<dbReference type="PRINTS" id="PR00036">
    <property type="entry name" value="HTHLACI"/>
</dbReference>
<dbReference type="Pfam" id="PF13377">
    <property type="entry name" value="Peripla_BP_3"/>
    <property type="match status" value="1"/>
</dbReference>
<dbReference type="Gene3D" id="3.40.50.2300">
    <property type="match status" value="4"/>
</dbReference>
<keyword evidence="1" id="KW-0678">Repressor</keyword>
<proteinExistence type="predicted"/>
<dbReference type="PROSITE" id="PS50932">
    <property type="entry name" value="HTH_LACI_2"/>
    <property type="match status" value="1"/>
</dbReference>
<dbReference type="GO" id="GO:0003677">
    <property type="term" value="F:DNA binding"/>
    <property type="evidence" value="ECO:0007669"/>
    <property type="project" value="UniProtKB-KW"/>
</dbReference>
<dbReference type="CDD" id="cd06316">
    <property type="entry name" value="PBP1_ABC_sugar_binding-like"/>
    <property type="match status" value="1"/>
</dbReference>
<dbReference type="Proteomes" id="UP001523566">
    <property type="component" value="Unassembled WGS sequence"/>
</dbReference>
<dbReference type="InterPro" id="IPR010982">
    <property type="entry name" value="Lambda_DNA-bd_dom_sf"/>
</dbReference>
<protein>
    <submittedName>
        <fullName evidence="6">LacI family DNA-binding transcriptional regulator</fullName>
    </submittedName>
</protein>
<evidence type="ECO:0000259" key="5">
    <source>
        <dbReference type="PROSITE" id="PS50932"/>
    </source>
</evidence>
<accession>A0ABT1EBD4</accession>
<dbReference type="Gene3D" id="1.10.260.40">
    <property type="entry name" value="lambda repressor-like DNA-binding domains"/>
    <property type="match status" value="1"/>
</dbReference>
<evidence type="ECO:0000313" key="7">
    <source>
        <dbReference type="Proteomes" id="UP001523566"/>
    </source>
</evidence>
<dbReference type="Pfam" id="PF00356">
    <property type="entry name" value="LacI"/>
    <property type="match status" value="1"/>
</dbReference>
<dbReference type="SUPFAM" id="SSF47413">
    <property type="entry name" value="lambda repressor-like DNA-binding domains"/>
    <property type="match status" value="1"/>
</dbReference>
<dbReference type="SUPFAM" id="SSF53822">
    <property type="entry name" value="Periplasmic binding protein-like I"/>
    <property type="match status" value="2"/>
</dbReference>
<evidence type="ECO:0000256" key="1">
    <source>
        <dbReference type="ARBA" id="ARBA00022491"/>
    </source>
</evidence>
<reference evidence="6 7" key="1">
    <citation type="journal article" date="2022" name="Genome Biol. Evol.">
        <title>Host diet, physiology and behaviors set the stage for Lachnospiraceae cladogenesis.</title>
        <authorList>
            <person name="Vera-Ponce De Leon A."/>
            <person name="Schneider M."/>
            <person name="Jahnes B.C."/>
            <person name="Sadowski V."/>
            <person name="Camuy-Velez L.A."/>
            <person name="Duan J."/>
            <person name="Sabree Z.L."/>
        </authorList>
    </citation>
    <scope>NUCLEOTIDE SEQUENCE [LARGE SCALE GENOMIC DNA]</scope>
    <source>
        <strain evidence="6 7">PAL113</strain>
    </source>
</reference>
<dbReference type="InterPro" id="IPR028082">
    <property type="entry name" value="Peripla_BP_I"/>
</dbReference>
<feature type="domain" description="HTH lacI-type" evidence="5">
    <location>
        <begin position="3"/>
        <end position="47"/>
    </location>
</feature>
<dbReference type="PANTHER" id="PTHR30146:SF148">
    <property type="entry name" value="HTH-TYPE TRANSCRIPTIONAL REPRESSOR PURR-RELATED"/>
    <property type="match status" value="1"/>
</dbReference>
<dbReference type="RefSeq" id="WP_262065612.1">
    <property type="nucleotide sequence ID" value="NZ_JAMXOD010000005.1"/>
</dbReference>
<dbReference type="CDD" id="cd01392">
    <property type="entry name" value="HTH_LacI"/>
    <property type="match status" value="1"/>
</dbReference>
<evidence type="ECO:0000313" key="6">
    <source>
        <dbReference type="EMBL" id="MCP1101827.1"/>
    </source>
</evidence>
<dbReference type="InterPro" id="IPR046335">
    <property type="entry name" value="LacI/GalR-like_sensor"/>
</dbReference>
<organism evidence="6 7">
    <name type="scientific">Aequitasia blattaphilus</name>
    <dbReference type="NCBI Taxonomy" id="2949332"/>
    <lineage>
        <taxon>Bacteria</taxon>
        <taxon>Bacillati</taxon>
        <taxon>Bacillota</taxon>
        <taxon>Clostridia</taxon>
        <taxon>Lachnospirales</taxon>
        <taxon>Lachnospiraceae</taxon>
        <taxon>Aequitasia</taxon>
    </lineage>
</organism>
<evidence type="ECO:0000256" key="4">
    <source>
        <dbReference type="ARBA" id="ARBA00023163"/>
    </source>
</evidence>
<gene>
    <name evidence="6" type="ORF">NK125_05285</name>
</gene>
<dbReference type="EMBL" id="JAMZFW010000005">
    <property type="protein sequence ID" value="MCP1101827.1"/>
    <property type="molecule type" value="Genomic_DNA"/>
</dbReference>
<dbReference type="CDD" id="cd06267">
    <property type="entry name" value="PBP1_LacI_sugar_binding-like"/>
    <property type="match status" value="1"/>
</dbReference>
<comment type="caution">
    <text evidence="6">The sequence shown here is derived from an EMBL/GenBank/DDBJ whole genome shotgun (WGS) entry which is preliminary data.</text>
</comment>
<dbReference type="PROSITE" id="PS00356">
    <property type="entry name" value="HTH_LACI_1"/>
    <property type="match status" value="1"/>
</dbReference>
<keyword evidence="4" id="KW-0804">Transcription</keyword>
<keyword evidence="7" id="KW-1185">Reference proteome</keyword>
<dbReference type="InterPro" id="IPR025997">
    <property type="entry name" value="SBP_2_dom"/>
</dbReference>
<dbReference type="PANTHER" id="PTHR30146">
    <property type="entry name" value="LACI-RELATED TRANSCRIPTIONAL REPRESSOR"/>
    <property type="match status" value="1"/>
</dbReference>
<dbReference type="Pfam" id="PF13407">
    <property type="entry name" value="Peripla_BP_4"/>
    <property type="match status" value="1"/>
</dbReference>
<evidence type="ECO:0000256" key="3">
    <source>
        <dbReference type="ARBA" id="ARBA00023125"/>
    </source>
</evidence>
<evidence type="ECO:0000256" key="2">
    <source>
        <dbReference type="ARBA" id="ARBA00023015"/>
    </source>
</evidence>
<dbReference type="InterPro" id="IPR000843">
    <property type="entry name" value="HTH_LacI"/>
</dbReference>
<name>A0ABT1EBD4_9FIRM</name>
<dbReference type="SMART" id="SM00354">
    <property type="entry name" value="HTH_LACI"/>
    <property type="match status" value="1"/>
</dbReference>
<keyword evidence="2" id="KW-0805">Transcription regulation</keyword>
<keyword evidence="3 6" id="KW-0238">DNA-binding</keyword>
<sequence>MSVTIKEVAKTAGVSVATVSHVVNKTRYVSPQLEKKVNEAIKSTGYIEKVEKKIKNMKVGKKYEIAIIVPSTIGVVYSKLIHMVSESVVKNGYVPATYFTNDSIELEKNILNRLVVDKRVVGIILSPSCVDYKNYRKLYESNKPVILLSRNVKGKKVDCVTIANEETFYKSTHHLVKNGHEKIGLIISDIESSSSQEQVKGYKSALLSRGVNFIDENILMLSNNLNESEYVRSIKEFILKRKTTAIICGGNQITYMLLKTMGKMGMEWPEDISIIGFGDEEWSELIKPPLTSLRQNVEQMSQEAVKALLQMINTGKRENQEVQIPLNIVMRKSTQMIGRGPFGERAYAPDDIILTEDEKAILRKANYKVGISFHYSGTAWKRLHESGIRQTLENLGISVAAVTDANFDPELQVTQLEGLAMQKLDAIIAIPTDDTNTADIFKKLAKETKLIFWSNVPSGFQTDGYVSCVSVNERENGRRISALMGDYFANEEQVKVGFINHGASFYGTRLRDNMAVQVILENYNNIYVADIKEFHHITEAYEACKKIIEKHPDIKGLYVSWDRPALEVIRALEELGREDIAIFTTDLDQEIADYLVRDKYVKGISTQRPYEQGMAAGLATAKALLGETHFKYIGVPPYLVQRENIIKAWKDIMHEPIAADWNKYLKKIT</sequence>